<keyword evidence="2 5" id="KW-0812">Transmembrane</keyword>
<accession>A0A3B0SXC8</accession>
<evidence type="ECO:0000256" key="5">
    <source>
        <dbReference type="SAM" id="Phobius"/>
    </source>
</evidence>
<comment type="subcellular location">
    <subcellularLocation>
        <location evidence="1">Membrane</location>
        <topology evidence="1">Multi-pass membrane protein</topology>
    </subcellularLocation>
</comment>
<reference evidence="6" key="1">
    <citation type="submission" date="2018-06" db="EMBL/GenBank/DDBJ databases">
        <authorList>
            <person name="Zhirakovskaya E."/>
        </authorList>
    </citation>
    <scope>NUCLEOTIDE SEQUENCE</scope>
</reference>
<dbReference type="GO" id="GO:0005886">
    <property type="term" value="C:plasma membrane"/>
    <property type="evidence" value="ECO:0007669"/>
    <property type="project" value="TreeGrafter"/>
</dbReference>
<feature type="transmembrane region" description="Helical" evidence="5">
    <location>
        <begin position="6"/>
        <end position="23"/>
    </location>
</feature>
<protein>
    <submittedName>
        <fullName evidence="6">Uncharacterized protein</fullName>
    </submittedName>
</protein>
<evidence type="ECO:0000256" key="3">
    <source>
        <dbReference type="ARBA" id="ARBA00022989"/>
    </source>
</evidence>
<organism evidence="6">
    <name type="scientific">hydrothermal vent metagenome</name>
    <dbReference type="NCBI Taxonomy" id="652676"/>
    <lineage>
        <taxon>unclassified sequences</taxon>
        <taxon>metagenomes</taxon>
        <taxon>ecological metagenomes</taxon>
    </lineage>
</organism>
<dbReference type="EMBL" id="UOEK01000203">
    <property type="protein sequence ID" value="VAW01134.1"/>
    <property type="molecule type" value="Genomic_DNA"/>
</dbReference>
<gene>
    <name evidence="6" type="ORF">MNBD_ACTINO02-973</name>
</gene>
<dbReference type="AlphaFoldDB" id="A0A3B0SXC8"/>
<keyword evidence="4 5" id="KW-0472">Membrane</keyword>
<keyword evidence="3 5" id="KW-1133">Transmembrane helix</keyword>
<sequence length="86" mass="8890">MTTDAWVTLAVLTIMLAALVRSLMPPALAILGAVVVLFLVDVIDATEAFAGFSNPAPLTIAALYILAGAAARTSGVRRLVDRLLPG</sequence>
<feature type="transmembrane region" description="Helical" evidence="5">
    <location>
        <begin position="56"/>
        <end position="75"/>
    </location>
</feature>
<dbReference type="PANTHER" id="PTHR43652">
    <property type="entry name" value="BASIC AMINO ACID ANTIPORTER YFCC-RELATED"/>
    <property type="match status" value="1"/>
</dbReference>
<evidence type="ECO:0000256" key="4">
    <source>
        <dbReference type="ARBA" id="ARBA00023136"/>
    </source>
</evidence>
<dbReference type="InterPro" id="IPR051679">
    <property type="entry name" value="DASS-Related_Transporters"/>
</dbReference>
<feature type="non-terminal residue" evidence="6">
    <location>
        <position position="86"/>
    </location>
</feature>
<name>A0A3B0SXC8_9ZZZZ</name>
<dbReference type="PANTHER" id="PTHR43652:SF2">
    <property type="entry name" value="BASIC AMINO ACID ANTIPORTER YFCC-RELATED"/>
    <property type="match status" value="1"/>
</dbReference>
<evidence type="ECO:0000313" key="6">
    <source>
        <dbReference type="EMBL" id="VAW01134.1"/>
    </source>
</evidence>
<proteinExistence type="predicted"/>
<evidence type="ECO:0000256" key="1">
    <source>
        <dbReference type="ARBA" id="ARBA00004141"/>
    </source>
</evidence>
<evidence type="ECO:0000256" key="2">
    <source>
        <dbReference type="ARBA" id="ARBA00022692"/>
    </source>
</evidence>